<dbReference type="KEGG" id="abp:AGABI1DRAFT114721"/>
<proteinExistence type="predicted"/>
<sequence length="83" mass="9828">RLRIVLLFHSLFSSAPLHRKLSYLSIHLCPNTLNWSHCKRLIPVAQVFWICLLLSVRKRDAIRWDLWNPFFPTQQEITSITNG</sequence>
<reference evidence="2" key="1">
    <citation type="journal article" date="2012" name="Proc. Natl. Acad. Sci. U.S.A.">
        <title>Genome sequence of the button mushroom Agaricus bisporus reveals mechanisms governing adaptation to a humic-rich ecological niche.</title>
        <authorList>
            <person name="Morin E."/>
            <person name="Kohler A."/>
            <person name="Baker A.R."/>
            <person name="Foulongne-Oriol M."/>
            <person name="Lombard V."/>
            <person name="Nagy L.G."/>
            <person name="Ohm R.A."/>
            <person name="Patyshakuliyeva A."/>
            <person name="Brun A."/>
            <person name="Aerts A.L."/>
            <person name="Bailey A.M."/>
            <person name="Billette C."/>
            <person name="Coutinho P.M."/>
            <person name="Deakin G."/>
            <person name="Doddapaneni H."/>
            <person name="Floudas D."/>
            <person name="Grimwood J."/>
            <person name="Hilden K."/>
            <person name="Kuees U."/>
            <person name="LaButti K.M."/>
            <person name="Lapidus A."/>
            <person name="Lindquist E.A."/>
            <person name="Lucas S.M."/>
            <person name="Murat C."/>
            <person name="Riley R.W."/>
            <person name="Salamov A.A."/>
            <person name="Schmutz J."/>
            <person name="Subramanian V."/>
            <person name="Woesten H.A.B."/>
            <person name="Xu J."/>
            <person name="Eastwood D.C."/>
            <person name="Foster G.D."/>
            <person name="Sonnenberg A.S."/>
            <person name="Cullen D."/>
            <person name="de Vries R.P."/>
            <person name="Lundell T."/>
            <person name="Hibbett D.S."/>
            <person name="Henrissat B."/>
            <person name="Burton K.S."/>
            <person name="Kerrigan R.W."/>
            <person name="Challen M.P."/>
            <person name="Grigoriev I.V."/>
            <person name="Martin F."/>
        </authorList>
    </citation>
    <scope>NUCLEOTIDE SEQUENCE [LARGE SCALE GENOMIC DNA]</scope>
    <source>
        <strain evidence="2">JB137-S8 / ATCC MYA-4627 / FGSC 10392</strain>
    </source>
</reference>
<organism evidence="1 2">
    <name type="scientific">Agaricus bisporus var. burnettii (strain JB137-S8 / ATCC MYA-4627 / FGSC 10392)</name>
    <name type="common">White button mushroom</name>
    <dbReference type="NCBI Taxonomy" id="597362"/>
    <lineage>
        <taxon>Eukaryota</taxon>
        <taxon>Fungi</taxon>
        <taxon>Dikarya</taxon>
        <taxon>Basidiomycota</taxon>
        <taxon>Agaricomycotina</taxon>
        <taxon>Agaricomycetes</taxon>
        <taxon>Agaricomycetidae</taxon>
        <taxon>Agaricales</taxon>
        <taxon>Agaricineae</taxon>
        <taxon>Agaricaceae</taxon>
        <taxon>Agaricus</taxon>
    </lineage>
</organism>
<dbReference type="EMBL" id="JH971392">
    <property type="protein sequence ID" value="EKM78440.1"/>
    <property type="molecule type" value="Genomic_DNA"/>
</dbReference>
<evidence type="ECO:0000313" key="1">
    <source>
        <dbReference type="EMBL" id="EKM78440.1"/>
    </source>
</evidence>
<protein>
    <submittedName>
        <fullName evidence="1">Uncharacterized protein</fullName>
    </submittedName>
</protein>
<keyword evidence="2" id="KW-1185">Reference proteome</keyword>
<dbReference type="AlphaFoldDB" id="K5XTR5"/>
<name>K5XTR5_AGABU</name>
<accession>K5XTR5</accession>
<evidence type="ECO:0000313" key="2">
    <source>
        <dbReference type="Proteomes" id="UP000008493"/>
    </source>
</evidence>
<feature type="non-terminal residue" evidence="1">
    <location>
        <position position="1"/>
    </location>
</feature>
<gene>
    <name evidence="1" type="ORF">AGABI1DRAFT_114721</name>
</gene>
<dbReference type="InParanoid" id="K5XTR5"/>
<dbReference type="RefSeq" id="XP_007331090.1">
    <property type="nucleotide sequence ID" value="XM_007331028.1"/>
</dbReference>
<dbReference type="Proteomes" id="UP000008493">
    <property type="component" value="Unassembled WGS sequence"/>
</dbReference>
<dbReference type="GeneID" id="18824444"/>
<dbReference type="HOGENOM" id="CLU_2549022_0_0_1"/>
<dbReference type="OMA" id="IRWDLWN"/>